<proteinExistence type="inferred from homology"/>
<evidence type="ECO:0000259" key="5">
    <source>
        <dbReference type="PROSITE" id="PS50931"/>
    </source>
</evidence>
<dbReference type="InterPro" id="IPR000847">
    <property type="entry name" value="LysR_HTH_N"/>
</dbReference>
<dbReference type="GO" id="GO:0003700">
    <property type="term" value="F:DNA-binding transcription factor activity"/>
    <property type="evidence" value="ECO:0007669"/>
    <property type="project" value="InterPro"/>
</dbReference>
<dbReference type="PANTHER" id="PTHR30118:SF15">
    <property type="entry name" value="TRANSCRIPTIONAL REGULATORY PROTEIN"/>
    <property type="match status" value="1"/>
</dbReference>
<evidence type="ECO:0000256" key="1">
    <source>
        <dbReference type="ARBA" id="ARBA00009437"/>
    </source>
</evidence>
<dbReference type="Pfam" id="PF03466">
    <property type="entry name" value="LysR_substrate"/>
    <property type="match status" value="1"/>
</dbReference>
<dbReference type="SUPFAM" id="SSF46785">
    <property type="entry name" value="Winged helix' DNA-binding domain"/>
    <property type="match status" value="1"/>
</dbReference>
<dbReference type="EMBL" id="NEVM01000002">
    <property type="protein sequence ID" value="OZI34342.1"/>
    <property type="molecule type" value="Genomic_DNA"/>
</dbReference>
<evidence type="ECO:0000256" key="2">
    <source>
        <dbReference type="ARBA" id="ARBA00023015"/>
    </source>
</evidence>
<accession>A0A261SBK6</accession>
<gene>
    <name evidence="6" type="ORF">CAL29_12490</name>
</gene>
<dbReference type="InterPro" id="IPR036390">
    <property type="entry name" value="WH_DNA-bd_sf"/>
</dbReference>
<keyword evidence="3" id="KW-0238">DNA-binding</keyword>
<comment type="caution">
    <text evidence="6">The sequence shown here is derived from an EMBL/GenBank/DDBJ whole genome shotgun (WGS) entry which is preliminary data.</text>
</comment>
<dbReference type="SUPFAM" id="SSF53850">
    <property type="entry name" value="Periplasmic binding protein-like II"/>
    <property type="match status" value="1"/>
</dbReference>
<feature type="domain" description="HTH lysR-type" evidence="5">
    <location>
        <begin position="4"/>
        <end position="61"/>
    </location>
</feature>
<reference evidence="7" key="1">
    <citation type="submission" date="2017-05" db="EMBL/GenBank/DDBJ databases">
        <title>Complete and WGS of Bordetella genogroups.</title>
        <authorList>
            <person name="Spilker T."/>
            <person name="Lipuma J."/>
        </authorList>
    </citation>
    <scope>NUCLEOTIDE SEQUENCE [LARGE SCALE GENOMIC DNA]</scope>
    <source>
        <strain evidence="7">AU16122</strain>
    </source>
</reference>
<evidence type="ECO:0000256" key="4">
    <source>
        <dbReference type="ARBA" id="ARBA00023163"/>
    </source>
</evidence>
<dbReference type="Proteomes" id="UP000216020">
    <property type="component" value="Unassembled WGS sequence"/>
</dbReference>
<protein>
    <submittedName>
        <fullName evidence="6">LysR family transcriptional regulator</fullName>
    </submittedName>
</protein>
<dbReference type="CDD" id="cd08460">
    <property type="entry name" value="PBP2_DntR_like_1"/>
    <property type="match status" value="1"/>
</dbReference>
<dbReference type="Gene3D" id="1.10.10.10">
    <property type="entry name" value="Winged helix-like DNA-binding domain superfamily/Winged helix DNA-binding domain"/>
    <property type="match status" value="1"/>
</dbReference>
<dbReference type="InterPro" id="IPR036388">
    <property type="entry name" value="WH-like_DNA-bd_sf"/>
</dbReference>
<sequence>MQFPDLNLLYALDVLLEEGSVAAAARRMNLSAPAMSRTLARIRETVGDPILVKAGRGLTPTPRALALREEVRAAVEQSRRLLRPETPLDLSTLERGFNVRANDIYTGAFGQALIERVQAEAPRVRLRFSPENDSTEPVLRDGTVDLFISSLRPLGPDMHLQTMFTTRIVGVAREDHPIFSGEITPARVAGFDHISVSRLGKASGPIDAALAALALSRRVSVVVPNFLAGIFMLGGTDLIVATPDHMAAAARRQGLRVRAFDLPLPLETLVVMQGWHPRYQNDAAHRWLRRIVRDICRQGT</sequence>
<comment type="similarity">
    <text evidence="1">Belongs to the LysR transcriptional regulatory family.</text>
</comment>
<dbReference type="OrthoDB" id="8717159at2"/>
<dbReference type="AlphaFoldDB" id="A0A261SBK6"/>
<dbReference type="PANTHER" id="PTHR30118">
    <property type="entry name" value="HTH-TYPE TRANSCRIPTIONAL REGULATOR LEUO-RELATED"/>
    <property type="match status" value="1"/>
</dbReference>
<dbReference type="InterPro" id="IPR050389">
    <property type="entry name" value="LysR-type_TF"/>
</dbReference>
<keyword evidence="4" id="KW-0804">Transcription</keyword>
<evidence type="ECO:0000313" key="6">
    <source>
        <dbReference type="EMBL" id="OZI34342.1"/>
    </source>
</evidence>
<dbReference type="PROSITE" id="PS50931">
    <property type="entry name" value="HTH_LYSR"/>
    <property type="match status" value="1"/>
</dbReference>
<dbReference type="InterPro" id="IPR005119">
    <property type="entry name" value="LysR_subst-bd"/>
</dbReference>
<dbReference type="Gene3D" id="3.40.190.10">
    <property type="entry name" value="Periplasmic binding protein-like II"/>
    <property type="match status" value="2"/>
</dbReference>
<keyword evidence="7" id="KW-1185">Reference proteome</keyword>
<dbReference type="GO" id="GO:0003677">
    <property type="term" value="F:DNA binding"/>
    <property type="evidence" value="ECO:0007669"/>
    <property type="project" value="UniProtKB-KW"/>
</dbReference>
<dbReference type="RefSeq" id="WP_094853340.1">
    <property type="nucleotide sequence ID" value="NZ_NEVM01000002.1"/>
</dbReference>
<evidence type="ECO:0000313" key="7">
    <source>
        <dbReference type="Proteomes" id="UP000216020"/>
    </source>
</evidence>
<organism evidence="6 7">
    <name type="scientific">Bordetella genomosp. 10</name>
    <dbReference type="NCBI Taxonomy" id="1416804"/>
    <lineage>
        <taxon>Bacteria</taxon>
        <taxon>Pseudomonadati</taxon>
        <taxon>Pseudomonadota</taxon>
        <taxon>Betaproteobacteria</taxon>
        <taxon>Burkholderiales</taxon>
        <taxon>Alcaligenaceae</taxon>
        <taxon>Bordetella</taxon>
    </lineage>
</organism>
<keyword evidence="2" id="KW-0805">Transcription regulation</keyword>
<evidence type="ECO:0000256" key="3">
    <source>
        <dbReference type="ARBA" id="ARBA00023125"/>
    </source>
</evidence>
<name>A0A261SBK6_9BORD</name>
<dbReference type="Pfam" id="PF00126">
    <property type="entry name" value="HTH_1"/>
    <property type="match status" value="1"/>
</dbReference>